<evidence type="ECO:0000313" key="2">
    <source>
        <dbReference type="Proteomes" id="UP001575652"/>
    </source>
</evidence>
<dbReference type="NCBIfam" id="TIGR03085">
    <property type="entry name" value="TIGR03085 family metal-binding protein"/>
    <property type="match status" value="1"/>
</dbReference>
<dbReference type="InterPro" id="IPR017517">
    <property type="entry name" value="Maleyloyr_isom"/>
</dbReference>
<protein>
    <submittedName>
        <fullName evidence="1">TIGR03085 family metal-binding protein</fullName>
    </submittedName>
</protein>
<dbReference type="RefSeq" id="WP_373972697.1">
    <property type="nucleotide sequence ID" value="NZ_JBHDLJ010000011.1"/>
</dbReference>
<proteinExistence type="predicted"/>
<gene>
    <name evidence="1" type="ORF">ACETWP_13100</name>
</gene>
<dbReference type="NCBIfam" id="TIGR03083">
    <property type="entry name" value="maleylpyruvate isomerase family mycothiol-dependent enzyme"/>
    <property type="match status" value="1"/>
</dbReference>
<dbReference type="EMBL" id="JBHDLJ010000011">
    <property type="protein sequence ID" value="MFB0835525.1"/>
    <property type="molecule type" value="Genomic_DNA"/>
</dbReference>
<name>A0ABV4US61_9MICC</name>
<sequence length="213" mass="23263">MRFVPPSREVLAEVLLAAGPDAPTLCAGWDTRHLAAHLVLREHHPLAAGIVLKPLAGRMERTLHRWADRAKAPQAYAALVERFRRGPGGLSPLSLPGVDRAANLVEFFIHTEDVRRAGERWAPRVLDEDYSEELWRALVRGSGLLYRGVDVGVILRRPDGRRHVARRAATSVAIAGEPAELLLHAYGRRGHALVTFEGAPDAVALLSSAELGP</sequence>
<organism evidence="1 2">
    <name type="scientific">Arthrobacter halodurans</name>
    <dbReference type="NCBI Taxonomy" id="516699"/>
    <lineage>
        <taxon>Bacteria</taxon>
        <taxon>Bacillati</taxon>
        <taxon>Actinomycetota</taxon>
        <taxon>Actinomycetes</taxon>
        <taxon>Micrococcales</taxon>
        <taxon>Micrococcaceae</taxon>
        <taxon>Arthrobacter</taxon>
    </lineage>
</organism>
<reference evidence="1 2" key="1">
    <citation type="submission" date="2024-09" db="EMBL/GenBank/DDBJ databases">
        <authorList>
            <person name="Salinas-Garcia M.A."/>
            <person name="Prieme A."/>
        </authorList>
    </citation>
    <scope>NUCLEOTIDE SEQUENCE [LARGE SCALE GENOMIC DNA]</scope>
    <source>
        <strain evidence="1 2">DSM 21081</strain>
    </source>
</reference>
<dbReference type="InterPro" id="IPR034660">
    <property type="entry name" value="DinB/YfiT-like"/>
</dbReference>
<comment type="caution">
    <text evidence="1">The sequence shown here is derived from an EMBL/GenBank/DDBJ whole genome shotgun (WGS) entry which is preliminary data.</text>
</comment>
<accession>A0ABV4US61</accession>
<dbReference type="Proteomes" id="UP001575652">
    <property type="component" value="Unassembled WGS sequence"/>
</dbReference>
<keyword evidence="2" id="KW-1185">Reference proteome</keyword>
<dbReference type="SUPFAM" id="SSF109854">
    <property type="entry name" value="DinB/YfiT-like putative metalloenzymes"/>
    <property type="match status" value="1"/>
</dbReference>
<dbReference type="InterPro" id="IPR017519">
    <property type="entry name" value="CHP03085"/>
</dbReference>
<evidence type="ECO:0000313" key="1">
    <source>
        <dbReference type="EMBL" id="MFB0835525.1"/>
    </source>
</evidence>